<feature type="disulfide bond" evidence="11">
    <location>
        <begin position="186"/>
        <end position="193"/>
    </location>
</feature>
<reference evidence="14" key="1">
    <citation type="submission" date="2016-03" db="EMBL/GenBank/DDBJ databases">
        <authorList>
            <person name="Ploux O."/>
        </authorList>
    </citation>
    <scope>NUCLEOTIDE SEQUENCE [LARGE SCALE GENOMIC DNA]</scope>
    <source>
        <strain evidence="14">UK7</strain>
    </source>
</reference>
<evidence type="ECO:0000256" key="9">
    <source>
        <dbReference type="ARBA" id="ARBA00034045"/>
    </source>
</evidence>
<feature type="active site" evidence="10">
    <location>
        <position position="190"/>
    </location>
</feature>
<keyword evidence="6 12" id="KW-0732">Signal</keyword>
<name>A0A1E1KYS2_9HELO</name>
<proteinExistence type="inferred from homology"/>
<organism evidence="13 14">
    <name type="scientific">Rhynchosporium graminicola</name>
    <dbReference type="NCBI Taxonomy" id="2792576"/>
    <lineage>
        <taxon>Eukaryota</taxon>
        <taxon>Fungi</taxon>
        <taxon>Dikarya</taxon>
        <taxon>Ascomycota</taxon>
        <taxon>Pezizomycotina</taxon>
        <taxon>Leotiomycetes</taxon>
        <taxon>Helotiales</taxon>
        <taxon>Ploettnerulaceae</taxon>
        <taxon>Rhynchosporium</taxon>
    </lineage>
</organism>
<keyword evidence="4" id="KW-0719">Serine esterase</keyword>
<dbReference type="SUPFAM" id="SSF53474">
    <property type="entry name" value="alpha/beta-Hydrolases"/>
    <property type="match status" value="1"/>
</dbReference>
<evidence type="ECO:0000256" key="4">
    <source>
        <dbReference type="ARBA" id="ARBA00022487"/>
    </source>
</evidence>
<evidence type="ECO:0000256" key="8">
    <source>
        <dbReference type="ARBA" id="ARBA00023157"/>
    </source>
</evidence>
<dbReference type="STRING" id="914237.A0A1E1KYS2"/>
<protein>
    <recommendedName>
        <fullName evidence="3">cutinase</fullName>
        <ecNumber evidence="3">3.1.1.74</ecNumber>
    </recommendedName>
</protein>
<dbReference type="EMBL" id="FJUW01000024">
    <property type="protein sequence ID" value="CZT02294.1"/>
    <property type="molecule type" value="Genomic_DNA"/>
</dbReference>
<evidence type="ECO:0000256" key="5">
    <source>
        <dbReference type="ARBA" id="ARBA00022525"/>
    </source>
</evidence>
<dbReference type="PANTHER" id="PTHR48250:SF3">
    <property type="entry name" value="CUTINASE 1-RELATED"/>
    <property type="match status" value="1"/>
</dbReference>
<dbReference type="InterPro" id="IPR029058">
    <property type="entry name" value="AB_hydrolase_fold"/>
</dbReference>
<dbReference type="GO" id="GO:0005576">
    <property type="term" value="C:extracellular region"/>
    <property type="evidence" value="ECO:0007669"/>
    <property type="project" value="UniProtKB-SubCell"/>
</dbReference>
<evidence type="ECO:0000313" key="14">
    <source>
        <dbReference type="Proteomes" id="UP000178129"/>
    </source>
</evidence>
<feature type="active site" description="Nucleophile" evidence="10">
    <location>
        <position position="135"/>
    </location>
</feature>
<feature type="signal peptide" evidence="12">
    <location>
        <begin position="1"/>
        <end position="21"/>
    </location>
</feature>
<evidence type="ECO:0000313" key="13">
    <source>
        <dbReference type="EMBL" id="CZT02294.1"/>
    </source>
</evidence>
<comment type="subcellular location">
    <subcellularLocation>
        <location evidence="1">Secreted</location>
    </subcellularLocation>
</comment>
<evidence type="ECO:0000256" key="10">
    <source>
        <dbReference type="PIRSR" id="PIRSR611150-1"/>
    </source>
</evidence>
<sequence length="235" mass="25006">MSNLILTIVMALLASLGGIAAAPLSTPSCTNVTTVEHEYTLGGCKPIIFFYARGTTETFNMGDAYYSPGPPTSHGLKDRFGCQKIAVEGIDYAALRDTNFLPGGADPIEALAMKALLIDAATKCPRSKLLVGAYSQGAALTHRAIENLPCEVMDKIVGIALYGDTQNLQDQGRIPNFPANKTLIICTEGDVVCAGNLTITLPHIGYVSRVPEALIDAQNNIYLTANNAWLSELSN</sequence>
<keyword evidence="5" id="KW-0964">Secreted</keyword>
<dbReference type="Pfam" id="PF01083">
    <property type="entry name" value="Cutinase"/>
    <property type="match status" value="1"/>
</dbReference>
<feature type="chain" id="PRO_5009446496" description="cutinase" evidence="12">
    <location>
        <begin position="22"/>
        <end position="235"/>
    </location>
</feature>
<feature type="disulfide bond" evidence="11">
    <location>
        <begin position="44"/>
        <end position="124"/>
    </location>
</feature>
<evidence type="ECO:0000256" key="1">
    <source>
        <dbReference type="ARBA" id="ARBA00004613"/>
    </source>
</evidence>
<dbReference type="GO" id="GO:0016052">
    <property type="term" value="P:carbohydrate catabolic process"/>
    <property type="evidence" value="ECO:0007669"/>
    <property type="project" value="TreeGrafter"/>
</dbReference>
<comment type="similarity">
    <text evidence="2">Belongs to the cutinase family.</text>
</comment>
<evidence type="ECO:0000256" key="2">
    <source>
        <dbReference type="ARBA" id="ARBA00007534"/>
    </source>
</evidence>
<dbReference type="PANTHER" id="PTHR48250">
    <property type="entry name" value="CUTINASE 2-RELATED"/>
    <property type="match status" value="1"/>
</dbReference>
<gene>
    <name evidence="13" type="ORF">RCO7_11543</name>
</gene>
<keyword evidence="7" id="KW-0378">Hydrolase</keyword>
<dbReference type="Gene3D" id="3.40.50.1820">
    <property type="entry name" value="alpha/beta hydrolase"/>
    <property type="match status" value="1"/>
</dbReference>
<dbReference type="AlphaFoldDB" id="A0A1E1KYS2"/>
<evidence type="ECO:0000256" key="12">
    <source>
        <dbReference type="SAM" id="SignalP"/>
    </source>
</evidence>
<dbReference type="GO" id="GO:0050525">
    <property type="term" value="F:cutinase activity"/>
    <property type="evidence" value="ECO:0007669"/>
    <property type="project" value="UniProtKB-EC"/>
</dbReference>
<evidence type="ECO:0000256" key="7">
    <source>
        <dbReference type="ARBA" id="ARBA00022801"/>
    </source>
</evidence>
<comment type="catalytic activity">
    <reaction evidence="9">
        <text>cutin + H2O = cutin monomers.</text>
        <dbReference type="EC" id="3.1.1.74"/>
    </reaction>
</comment>
<accession>A0A1E1KYS2</accession>
<dbReference type="InterPro" id="IPR011150">
    <property type="entry name" value="Cutinase_monf"/>
</dbReference>
<evidence type="ECO:0000256" key="3">
    <source>
        <dbReference type="ARBA" id="ARBA00013095"/>
    </source>
</evidence>
<dbReference type="InParanoid" id="A0A1E1KYS2"/>
<dbReference type="SMART" id="SM01110">
    <property type="entry name" value="Cutinase"/>
    <property type="match status" value="1"/>
</dbReference>
<evidence type="ECO:0000256" key="11">
    <source>
        <dbReference type="PIRSR" id="PIRSR611150-2"/>
    </source>
</evidence>
<dbReference type="Proteomes" id="UP000178129">
    <property type="component" value="Unassembled WGS sequence"/>
</dbReference>
<dbReference type="InterPro" id="IPR000675">
    <property type="entry name" value="Cutinase/axe"/>
</dbReference>
<evidence type="ECO:0000256" key="6">
    <source>
        <dbReference type="ARBA" id="ARBA00022729"/>
    </source>
</evidence>
<dbReference type="EC" id="3.1.1.74" evidence="3"/>
<keyword evidence="8 11" id="KW-1015">Disulfide bond</keyword>
<comment type="caution">
    <text evidence="13">The sequence shown here is derived from an EMBL/GenBank/DDBJ whole genome shotgun (WGS) entry which is preliminary data.</text>
</comment>
<feature type="active site" description="Proton donor/acceptor" evidence="10">
    <location>
        <position position="203"/>
    </location>
</feature>
<dbReference type="PRINTS" id="PR00129">
    <property type="entry name" value="CUTINASE"/>
</dbReference>
<keyword evidence="14" id="KW-1185">Reference proteome</keyword>